<name>A0A1F5YP98_9BACT</name>
<proteinExistence type="predicted"/>
<dbReference type="AlphaFoldDB" id="A0A1F5YP98"/>
<sequence length="181" mass="19934">MLQKIIFGAFLLAILTFPQGVRADLTVGKSADLVANQPQADQRVPRLESYLARHNPEIASKASVFVREADKYSLDWKLVAAIAGLESTFCRFIPDGSYNCWGWGIPSGAPFGVGFSSFDQGIATVSEGLRKRYVDRGLITVEEIGQVYAASPTWASRVRYFMDNIETYAMADTALSLELLL</sequence>
<evidence type="ECO:0008006" key="4">
    <source>
        <dbReference type="Google" id="ProtNLM"/>
    </source>
</evidence>
<accession>A0A1F5YP98</accession>
<evidence type="ECO:0000313" key="2">
    <source>
        <dbReference type="EMBL" id="OGG01807.1"/>
    </source>
</evidence>
<comment type="caution">
    <text evidence="2">The sequence shown here is derived from an EMBL/GenBank/DDBJ whole genome shotgun (WGS) entry which is preliminary data.</text>
</comment>
<dbReference type="STRING" id="1798374.A2Z33_00915"/>
<dbReference type="Proteomes" id="UP000178448">
    <property type="component" value="Unassembled WGS sequence"/>
</dbReference>
<evidence type="ECO:0000256" key="1">
    <source>
        <dbReference type="SAM" id="SignalP"/>
    </source>
</evidence>
<keyword evidence="1" id="KW-0732">Signal</keyword>
<protein>
    <recommendedName>
        <fullName evidence="4">Mannosyl-glycoprotein endo-beta-N-acetylglucosamidase-like domain-containing protein</fullName>
    </recommendedName>
</protein>
<gene>
    <name evidence="2" type="ORF">A2Z33_00915</name>
</gene>
<reference evidence="2 3" key="1">
    <citation type="journal article" date="2016" name="Nat. Commun.">
        <title>Thousands of microbial genomes shed light on interconnected biogeochemical processes in an aquifer system.</title>
        <authorList>
            <person name="Anantharaman K."/>
            <person name="Brown C.T."/>
            <person name="Hug L.A."/>
            <person name="Sharon I."/>
            <person name="Castelle C.J."/>
            <person name="Probst A.J."/>
            <person name="Thomas B.C."/>
            <person name="Singh A."/>
            <person name="Wilkins M.J."/>
            <person name="Karaoz U."/>
            <person name="Brodie E.L."/>
            <person name="Williams K.H."/>
            <person name="Hubbard S.S."/>
            <person name="Banfield J.F."/>
        </authorList>
    </citation>
    <scope>NUCLEOTIDE SEQUENCE [LARGE SCALE GENOMIC DNA]</scope>
</reference>
<organism evidence="2 3">
    <name type="scientific">Candidatus Gottesmanbacteria bacterium RBG_16_52_11</name>
    <dbReference type="NCBI Taxonomy" id="1798374"/>
    <lineage>
        <taxon>Bacteria</taxon>
        <taxon>Candidatus Gottesmaniibacteriota</taxon>
    </lineage>
</organism>
<evidence type="ECO:0000313" key="3">
    <source>
        <dbReference type="Proteomes" id="UP000178448"/>
    </source>
</evidence>
<feature type="chain" id="PRO_5009522590" description="Mannosyl-glycoprotein endo-beta-N-acetylglucosamidase-like domain-containing protein" evidence="1">
    <location>
        <begin position="24"/>
        <end position="181"/>
    </location>
</feature>
<dbReference type="EMBL" id="MFJD01000009">
    <property type="protein sequence ID" value="OGG01807.1"/>
    <property type="molecule type" value="Genomic_DNA"/>
</dbReference>
<feature type="signal peptide" evidence="1">
    <location>
        <begin position="1"/>
        <end position="23"/>
    </location>
</feature>